<dbReference type="Proteomes" id="UP000728185">
    <property type="component" value="Unassembled WGS sequence"/>
</dbReference>
<dbReference type="PROSITE" id="PS00027">
    <property type="entry name" value="HOMEOBOX_1"/>
    <property type="match status" value="1"/>
</dbReference>
<dbReference type="PANTHER" id="PTHR45659">
    <property type="entry name" value="HOMEOBOX PROTEIN HOX"/>
    <property type="match status" value="1"/>
</dbReference>
<keyword evidence="6 7" id="KW-0539">Nucleus</keyword>
<dbReference type="SMART" id="SM00389">
    <property type="entry name" value="HOX"/>
    <property type="match status" value="1"/>
</dbReference>
<evidence type="ECO:0000256" key="5">
    <source>
        <dbReference type="ARBA" id="ARBA00023155"/>
    </source>
</evidence>
<evidence type="ECO:0000256" key="3">
    <source>
        <dbReference type="ARBA" id="ARBA00022473"/>
    </source>
</evidence>
<evidence type="ECO:0000256" key="6">
    <source>
        <dbReference type="ARBA" id="ARBA00023242"/>
    </source>
</evidence>
<reference evidence="11" key="1">
    <citation type="submission" date="2019-05" db="EMBL/GenBank/DDBJ databases">
        <title>Annotation for the trematode Fasciolopsis buski.</title>
        <authorList>
            <person name="Choi Y.-J."/>
        </authorList>
    </citation>
    <scope>NUCLEOTIDE SEQUENCE</scope>
    <source>
        <strain evidence="11">HT</strain>
        <tissue evidence="11">Whole worm</tissue>
    </source>
</reference>
<dbReference type="PRINTS" id="PR00024">
    <property type="entry name" value="HOMEOBOX"/>
</dbReference>
<dbReference type="InterPro" id="IPR020479">
    <property type="entry name" value="HD_metazoa"/>
</dbReference>
<evidence type="ECO:0000256" key="9">
    <source>
        <dbReference type="SAM" id="MobiDB-lite"/>
    </source>
</evidence>
<keyword evidence="5 7" id="KW-0371">Homeobox</keyword>
<dbReference type="FunFam" id="1.10.10.60:FF:000193">
    <property type="entry name" value="Ultrabithorax, isoform C"/>
    <property type="match status" value="1"/>
</dbReference>
<dbReference type="EMBL" id="LUCM01001756">
    <property type="protein sequence ID" value="KAA0198412.1"/>
    <property type="molecule type" value="Genomic_DNA"/>
</dbReference>
<gene>
    <name evidence="11" type="ORF">FBUS_02980</name>
</gene>
<dbReference type="InterPro" id="IPR001356">
    <property type="entry name" value="HD"/>
</dbReference>
<proteinExistence type="inferred from homology"/>
<dbReference type="GO" id="GO:0005634">
    <property type="term" value="C:nucleus"/>
    <property type="evidence" value="ECO:0007669"/>
    <property type="project" value="UniProtKB-SubCell"/>
</dbReference>
<dbReference type="GO" id="GO:0000978">
    <property type="term" value="F:RNA polymerase II cis-regulatory region sequence-specific DNA binding"/>
    <property type="evidence" value="ECO:0007669"/>
    <property type="project" value="TreeGrafter"/>
</dbReference>
<comment type="caution">
    <text evidence="11">The sequence shown here is derived from an EMBL/GenBank/DDBJ whole genome shotgun (WGS) entry which is preliminary data.</text>
</comment>
<evidence type="ECO:0000256" key="8">
    <source>
        <dbReference type="RuleBase" id="RU000682"/>
    </source>
</evidence>
<comment type="subcellular location">
    <subcellularLocation>
        <location evidence="1 7 8">Nucleus</location>
    </subcellularLocation>
</comment>
<dbReference type="SUPFAM" id="SSF46689">
    <property type="entry name" value="Homeodomain-like"/>
    <property type="match status" value="1"/>
</dbReference>
<dbReference type="InterPro" id="IPR050296">
    <property type="entry name" value="Antp_homeobox"/>
</dbReference>
<organism evidence="11 12">
    <name type="scientific">Fasciolopsis buskii</name>
    <dbReference type="NCBI Taxonomy" id="27845"/>
    <lineage>
        <taxon>Eukaryota</taxon>
        <taxon>Metazoa</taxon>
        <taxon>Spiralia</taxon>
        <taxon>Lophotrochozoa</taxon>
        <taxon>Platyhelminthes</taxon>
        <taxon>Trematoda</taxon>
        <taxon>Digenea</taxon>
        <taxon>Plagiorchiida</taxon>
        <taxon>Echinostomata</taxon>
        <taxon>Echinostomatoidea</taxon>
        <taxon>Fasciolidae</taxon>
        <taxon>Fasciolopsis</taxon>
    </lineage>
</organism>
<dbReference type="Gene3D" id="1.10.10.60">
    <property type="entry name" value="Homeodomain-like"/>
    <property type="match status" value="1"/>
</dbReference>
<dbReference type="Pfam" id="PF00046">
    <property type="entry name" value="Homeodomain"/>
    <property type="match status" value="1"/>
</dbReference>
<comment type="similarity">
    <text evidence="2">Belongs to the Antp homeobox family.</text>
</comment>
<evidence type="ECO:0000313" key="12">
    <source>
        <dbReference type="Proteomes" id="UP000728185"/>
    </source>
</evidence>
<evidence type="ECO:0000313" key="11">
    <source>
        <dbReference type="EMBL" id="KAA0198412.1"/>
    </source>
</evidence>
<keyword evidence="12" id="KW-1185">Reference proteome</keyword>
<evidence type="ECO:0000256" key="1">
    <source>
        <dbReference type="ARBA" id="ARBA00004123"/>
    </source>
</evidence>
<sequence>MLPVNGKPVGFAFASTIDNLLPLPAAQYSGSFGAVDVNPPSDWGNGPSNLNVSNEPRLFNGNELYSSNNVAISTRTNALAALFTNSSFVDRSSGQTSSNHEIYCAPNKLPVSFAVSQTVVDEVTRTVFMPPQSPSEYARSPSYAPDPSCSGDRVLAQPAVVHIQQRAMPQTVTPLKRNVNEGIKTVAAELNGSPVHNQTRELSDYCGSTTVLPTHDTIPLQSFIAQYPSMHLFNSYGNESIRFATTTINQSNICTNLESNSEPSSPSSVGRMPVTETFRDSRANAKVYESPNFTTVSSSTELRSTSDAAAAMAAMAAAVAAKNMHMYPNGLLSSDASKGCPLESNQLALSPKSPVQLNLSQNKDNATLTRSDSKTSLSPTHIWPWMTVVGPNSVQRRRGRQTYSRYQTLELEKEFQYSHYLTRRRRIEIAHSLCLTERQIKIWFQNRRMKLKKERQQIKELNDESGRQGQRESVLSSHQVPSGVNFSLSYLGLSSNPASYYTSETVLDEGLIAHNLSATRTGVASLDSKPPADSESVSGPKIMAYVNVGDHRPPENFVSAVNRSFQNNNPLGSPSFPVNHLIPPIMSGLVEDDIPESETEDAEDDREEYQDEGQSEVGFLHVNNGTAKDTHVLYTGSSLHGNRMDHNLLRTSLVRSNAVLSSK</sequence>
<dbReference type="CDD" id="cd00086">
    <property type="entry name" value="homeodomain"/>
    <property type="match status" value="1"/>
</dbReference>
<evidence type="ECO:0000256" key="7">
    <source>
        <dbReference type="PROSITE-ProRule" id="PRU00108"/>
    </source>
</evidence>
<accession>A0A8E0S145</accession>
<dbReference type="GO" id="GO:0000981">
    <property type="term" value="F:DNA-binding transcription factor activity, RNA polymerase II-specific"/>
    <property type="evidence" value="ECO:0007669"/>
    <property type="project" value="InterPro"/>
</dbReference>
<dbReference type="PANTHER" id="PTHR45659:SF4">
    <property type="entry name" value="HOMEOBOX PROTEIN ABDOMINAL-A"/>
    <property type="match status" value="1"/>
</dbReference>
<dbReference type="GO" id="GO:0009952">
    <property type="term" value="P:anterior/posterior pattern specification"/>
    <property type="evidence" value="ECO:0007669"/>
    <property type="project" value="TreeGrafter"/>
</dbReference>
<name>A0A8E0S145_9TREM</name>
<protein>
    <submittedName>
        <fullName evidence="11">Ultrabithorax</fullName>
    </submittedName>
</protein>
<keyword evidence="4 7" id="KW-0238">DNA-binding</keyword>
<dbReference type="OrthoDB" id="6159439at2759"/>
<dbReference type="AlphaFoldDB" id="A0A8E0S145"/>
<evidence type="ECO:0000256" key="4">
    <source>
        <dbReference type="ARBA" id="ARBA00023125"/>
    </source>
</evidence>
<evidence type="ECO:0000259" key="10">
    <source>
        <dbReference type="PROSITE" id="PS50071"/>
    </source>
</evidence>
<evidence type="ECO:0000256" key="2">
    <source>
        <dbReference type="ARBA" id="ARBA00009107"/>
    </source>
</evidence>
<feature type="DNA-binding region" description="Homeobox" evidence="7">
    <location>
        <begin position="396"/>
        <end position="455"/>
    </location>
</feature>
<feature type="compositionally biased region" description="Basic and acidic residues" evidence="9">
    <location>
        <begin position="456"/>
        <end position="470"/>
    </location>
</feature>
<dbReference type="InterPro" id="IPR009057">
    <property type="entry name" value="Homeodomain-like_sf"/>
</dbReference>
<feature type="region of interest" description="Disordered" evidence="9">
    <location>
        <begin position="456"/>
        <end position="478"/>
    </location>
</feature>
<dbReference type="InterPro" id="IPR017970">
    <property type="entry name" value="Homeobox_CS"/>
</dbReference>
<dbReference type="PROSITE" id="PS50071">
    <property type="entry name" value="HOMEOBOX_2"/>
    <property type="match status" value="1"/>
</dbReference>
<feature type="domain" description="Homeobox" evidence="10">
    <location>
        <begin position="394"/>
        <end position="454"/>
    </location>
</feature>
<feature type="region of interest" description="Disordered" evidence="9">
    <location>
        <begin position="594"/>
        <end position="613"/>
    </location>
</feature>
<keyword evidence="3" id="KW-0217">Developmental protein</keyword>